<name>A0ABU7XR18_9FLAO</name>
<keyword evidence="2" id="KW-1185">Reference proteome</keyword>
<dbReference type="Proteomes" id="UP001337305">
    <property type="component" value="Unassembled WGS sequence"/>
</dbReference>
<sequence length="206" mass="23786">MVQRVFTHKKTNKKLIAFDDREFEMENPIKQYGNHVIVKQMILNGVPKAEMTGEKPFTASSSDIFKSAHLHWLNLKSDFQKINIPGNLMQLLKTDIKTDQEKLPELFLLPQEVLTAFIFKGYHEFGYTLSQYISRDYKKGSKSVAKIIDCGVHWYCFLTTSNDLKKNIVKFHYLSNTFGIDRADLVKQIKSGESFSKLNNLSLITL</sequence>
<reference evidence="1 2" key="1">
    <citation type="submission" date="2022-09" db="EMBL/GenBank/DDBJ databases">
        <title>Genome sequencing of Flavivirga sp. MEBiC05379.</title>
        <authorList>
            <person name="Oh H.-M."/>
            <person name="Kwon K.K."/>
            <person name="Park M.J."/>
            <person name="Yang S.-H."/>
        </authorList>
    </citation>
    <scope>NUCLEOTIDE SEQUENCE [LARGE SCALE GENOMIC DNA]</scope>
    <source>
        <strain evidence="1 2">MEBiC05379</strain>
    </source>
</reference>
<gene>
    <name evidence="1" type="ORF">N1F79_08420</name>
</gene>
<dbReference type="RefSeq" id="WP_303305502.1">
    <property type="nucleotide sequence ID" value="NZ_JAODOP010000004.1"/>
</dbReference>
<dbReference type="EMBL" id="JAODOP010000004">
    <property type="protein sequence ID" value="MEF3833153.1"/>
    <property type="molecule type" value="Genomic_DNA"/>
</dbReference>
<protein>
    <submittedName>
        <fullName evidence="1">Uncharacterized protein</fullName>
    </submittedName>
</protein>
<accession>A0ABU7XR18</accession>
<organism evidence="1 2">
    <name type="scientific">Flavivirga spongiicola</name>
    <dbReference type="NCBI Taxonomy" id="421621"/>
    <lineage>
        <taxon>Bacteria</taxon>
        <taxon>Pseudomonadati</taxon>
        <taxon>Bacteroidota</taxon>
        <taxon>Flavobacteriia</taxon>
        <taxon>Flavobacteriales</taxon>
        <taxon>Flavobacteriaceae</taxon>
        <taxon>Flavivirga</taxon>
    </lineage>
</organism>
<proteinExistence type="predicted"/>
<evidence type="ECO:0000313" key="2">
    <source>
        <dbReference type="Proteomes" id="UP001337305"/>
    </source>
</evidence>
<evidence type="ECO:0000313" key="1">
    <source>
        <dbReference type="EMBL" id="MEF3833153.1"/>
    </source>
</evidence>
<comment type="caution">
    <text evidence="1">The sequence shown here is derived from an EMBL/GenBank/DDBJ whole genome shotgun (WGS) entry which is preliminary data.</text>
</comment>